<keyword evidence="1" id="KW-0812">Transmembrane</keyword>
<dbReference type="GeneID" id="94836115"/>
<comment type="caution">
    <text evidence="2">The sequence shown here is derived from an EMBL/GenBank/DDBJ whole genome shotgun (WGS) entry which is preliminary data.</text>
</comment>
<feature type="transmembrane region" description="Helical" evidence="1">
    <location>
        <begin position="231"/>
        <end position="250"/>
    </location>
</feature>
<reference evidence="2" key="1">
    <citation type="submission" date="2016-10" db="EMBL/GenBank/DDBJ databases">
        <authorList>
            <person name="Benchimol M."/>
            <person name="Almeida L.G."/>
            <person name="Vasconcelos A.T."/>
            <person name="Perreira-Neves A."/>
            <person name="Rosa I.A."/>
            <person name="Tasca T."/>
            <person name="Bogo M.R."/>
            <person name="de Souza W."/>
        </authorList>
    </citation>
    <scope>NUCLEOTIDE SEQUENCE [LARGE SCALE GENOMIC DNA]</scope>
    <source>
        <strain evidence="2">K</strain>
    </source>
</reference>
<protein>
    <submittedName>
        <fullName evidence="2">Uncharacterized protein</fullName>
    </submittedName>
</protein>
<accession>A0A1J4KLR8</accession>
<feature type="transmembrane region" description="Helical" evidence="1">
    <location>
        <begin position="315"/>
        <end position="335"/>
    </location>
</feature>
<organism evidence="2 3">
    <name type="scientific">Tritrichomonas foetus</name>
    <dbReference type="NCBI Taxonomy" id="1144522"/>
    <lineage>
        <taxon>Eukaryota</taxon>
        <taxon>Metamonada</taxon>
        <taxon>Parabasalia</taxon>
        <taxon>Tritrichomonadida</taxon>
        <taxon>Tritrichomonadidae</taxon>
        <taxon>Tritrichomonas</taxon>
    </lineage>
</organism>
<keyword evidence="1" id="KW-0472">Membrane</keyword>
<evidence type="ECO:0000313" key="3">
    <source>
        <dbReference type="Proteomes" id="UP000179807"/>
    </source>
</evidence>
<dbReference type="Proteomes" id="UP000179807">
    <property type="component" value="Unassembled WGS sequence"/>
</dbReference>
<dbReference type="RefSeq" id="XP_068363461.1">
    <property type="nucleotide sequence ID" value="XM_068501411.1"/>
</dbReference>
<feature type="transmembrane region" description="Helical" evidence="1">
    <location>
        <begin position="374"/>
        <end position="398"/>
    </location>
</feature>
<dbReference type="AlphaFoldDB" id="A0A1J4KLR8"/>
<proteinExistence type="predicted"/>
<feature type="transmembrane region" description="Helical" evidence="1">
    <location>
        <begin position="404"/>
        <end position="425"/>
    </location>
</feature>
<evidence type="ECO:0000256" key="1">
    <source>
        <dbReference type="SAM" id="Phobius"/>
    </source>
</evidence>
<dbReference type="EMBL" id="MLAK01000615">
    <property type="protein sequence ID" value="OHT10325.1"/>
    <property type="molecule type" value="Genomic_DNA"/>
</dbReference>
<keyword evidence="1" id="KW-1133">Transmembrane helix</keyword>
<keyword evidence="3" id="KW-1185">Reference proteome</keyword>
<dbReference type="VEuPathDB" id="TrichDB:TRFO_20462"/>
<feature type="transmembrane region" description="Helical" evidence="1">
    <location>
        <begin position="44"/>
        <end position="60"/>
    </location>
</feature>
<name>A0A1J4KLR8_9EUKA</name>
<gene>
    <name evidence="2" type="ORF">TRFO_20462</name>
</gene>
<feature type="transmembrane region" description="Helical" evidence="1">
    <location>
        <begin position="262"/>
        <end position="285"/>
    </location>
</feature>
<sequence>MKKKEKPSDEMEDVELESTSFFRIFDSSMPLIIDTATKNTHSKIFVSVIIFAFAMVGLSICSPKTHYTKSVDIPFHLIYNQSFHSIIESTGLYLDNKTVTVYLNLVRMTHHNFTHSRLNKPISYKERMSRHMKNHHHYHNFTKRFYFDIDMTIHFLSKQKELKSEVISLNHSQFFFSHHNVHSDSFVLFSLPTDSADKISIDFDIYGNLKYFQGLHFCFCVENSMCPVFCWYASLFFGMLAVAYFMILLLTCQRRFEQIGTLIFFFLFILSNLSLVFHGTFWNIIKKVMDGYLQLYMFYLISFVANKHRTIITHLSFALIFITLFSDIVYCLKRLDPSFNFFKGHHIFWHAITLSVTESMIAAMYDSIDDFPAFFVYTASLTMSFFTCLISDDLAVFFPNMHHYINIDIFFVAMHTIILNLLFLYHRSSTVRTHDQTSNSMSRTDKL</sequence>
<evidence type="ECO:0000313" key="2">
    <source>
        <dbReference type="EMBL" id="OHT10325.1"/>
    </source>
</evidence>